<dbReference type="AlphaFoldDB" id="A0A0B1TKR9"/>
<accession>A0A0B1TKR9</accession>
<reference evidence="2 3" key="1">
    <citation type="submission" date="2014-03" db="EMBL/GenBank/DDBJ databases">
        <title>Draft genome of the hookworm Oesophagostomum dentatum.</title>
        <authorList>
            <person name="Mitreva M."/>
        </authorList>
    </citation>
    <scope>NUCLEOTIDE SEQUENCE [LARGE SCALE GENOMIC DNA]</scope>
    <source>
        <strain evidence="2 3">OD-Hann</strain>
    </source>
</reference>
<dbReference type="Proteomes" id="UP000053660">
    <property type="component" value="Unassembled WGS sequence"/>
</dbReference>
<evidence type="ECO:0000313" key="3">
    <source>
        <dbReference type="Proteomes" id="UP000053660"/>
    </source>
</evidence>
<sequence>MHFYIGKSLIYEVIQIMNRKLKMTIVKNDFSCKCYIRSRYYGCQYNPTPDCYGYGTGDSGLVYYPDYLGNNGYPVYPDVGTGEPHNFVHLRRKNAKSRLHLVLYIVTFYYMVLSDFQLISDIRVVLRNNGNGHCTGVDPARTNAKVDK</sequence>
<proteinExistence type="predicted"/>
<feature type="transmembrane region" description="Helical" evidence="1">
    <location>
        <begin position="101"/>
        <end position="119"/>
    </location>
</feature>
<organism evidence="2 3">
    <name type="scientific">Oesophagostomum dentatum</name>
    <name type="common">Nodular worm</name>
    <dbReference type="NCBI Taxonomy" id="61180"/>
    <lineage>
        <taxon>Eukaryota</taxon>
        <taxon>Metazoa</taxon>
        <taxon>Ecdysozoa</taxon>
        <taxon>Nematoda</taxon>
        <taxon>Chromadorea</taxon>
        <taxon>Rhabditida</taxon>
        <taxon>Rhabditina</taxon>
        <taxon>Rhabditomorpha</taxon>
        <taxon>Strongyloidea</taxon>
        <taxon>Strongylidae</taxon>
        <taxon>Oesophagostomum</taxon>
    </lineage>
</organism>
<protein>
    <submittedName>
        <fullName evidence="2">Uncharacterized protein</fullName>
    </submittedName>
</protein>
<keyword evidence="1" id="KW-0812">Transmembrane</keyword>
<keyword evidence="1" id="KW-1133">Transmembrane helix</keyword>
<name>A0A0B1TKR9_OESDE</name>
<keyword evidence="1" id="KW-0472">Membrane</keyword>
<evidence type="ECO:0000256" key="1">
    <source>
        <dbReference type="SAM" id="Phobius"/>
    </source>
</evidence>
<keyword evidence="3" id="KW-1185">Reference proteome</keyword>
<evidence type="ECO:0000313" key="2">
    <source>
        <dbReference type="EMBL" id="KHJ96432.1"/>
    </source>
</evidence>
<dbReference type="EMBL" id="KN549671">
    <property type="protein sequence ID" value="KHJ96432.1"/>
    <property type="molecule type" value="Genomic_DNA"/>
</dbReference>
<gene>
    <name evidence="2" type="ORF">OESDEN_03605</name>
</gene>